<dbReference type="Proteomes" id="UP000008983">
    <property type="component" value="Unassembled WGS sequence"/>
</dbReference>
<keyword evidence="3" id="KW-1185">Reference proteome</keyword>
<dbReference type="eggNOG" id="KOG2709">
    <property type="taxonomic scope" value="Eukaryota"/>
</dbReference>
<dbReference type="RefSeq" id="XP_004034636.1">
    <property type="nucleotide sequence ID" value="XM_004034588.1"/>
</dbReference>
<evidence type="ECO:0000259" key="1">
    <source>
        <dbReference type="Pfam" id="PF06911"/>
    </source>
</evidence>
<dbReference type="OrthoDB" id="299998at2759"/>
<organism evidence="2 3">
    <name type="scientific">Ichthyophthirius multifiliis</name>
    <name type="common">White spot disease agent</name>
    <name type="synonym">Ich</name>
    <dbReference type="NCBI Taxonomy" id="5932"/>
    <lineage>
        <taxon>Eukaryota</taxon>
        <taxon>Sar</taxon>
        <taxon>Alveolata</taxon>
        <taxon>Ciliophora</taxon>
        <taxon>Intramacronucleata</taxon>
        <taxon>Oligohymenophorea</taxon>
        <taxon>Hymenostomatida</taxon>
        <taxon>Ophryoglenina</taxon>
        <taxon>Ichthyophthirius</taxon>
    </lineage>
</organism>
<proteinExistence type="predicted"/>
<accession>G0QUF4</accession>
<protein>
    <recommendedName>
        <fullName evidence="1">Senescence domain-containing protein</fullName>
    </recommendedName>
</protein>
<reference evidence="2 3" key="1">
    <citation type="submission" date="2011-07" db="EMBL/GenBank/DDBJ databases">
        <authorList>
            <person name="Coyne R."/>
            <person name="Brami D."/>
            <person name="Johnson J."/>
            <person name="Hostetler J."/>
            <person name="Hannick L."/>
            <person name="Clark T."/>
            <person name="Cassidy-Hanley D."/>
            <person name="Inman J."/>
        </authorList>
    </citation>
    <scope>NUCLEOTIDE SEQUENCE [LARGE SCALE GENOMIC DNA]</scope>
    <source>
        <strain evidence="2 3">G5</strain>
    </source>
</reference>
<dbReference type="InterPro" id="IPR045036">
    <property type="entry name" value="Spartin-like"/>
</dbReference>
<evidence type="ECO:0000313" key="2">
    <source>
        <dbReference type="EMBL" id="EGR31150.1"/>
    </source>
</evidence>
<sequence>LFEISSCTLTHTQNNQKQSEKKGILAIYHLEKLNLYVLKLQEFQYSLSKQIPVMKKPHLNSYVFPQENSKFSLLTIPKETPLQQVQYFEQILQQNSDFLISEDIAETEKKQQNWDNLTPSKKIQGYLYKGGDFIKAGIITGAGYLAQGIQEGGQYIQAKVTKKEEVIIKPETVQKVKLANVTSSAVLNFTKAQVEGLLQGVKVIGNEIANQAANSETGKKIQSHKNYQDVKNVTKGAVNAVANVYEGMYQALCLIGRGIQGATTGVIGAKYGDDAAKIANDGLDVVGNVGDMGRITKNGAIKAVQDCTQSTFYHGGKQ</sequence>
<dbReference type="AlphaFoldDB" id="G0QUF4"/>
<feature type="domain" description="Senescence" evidence="1">
    <location>
        <begin position="126"/>
        <end position="308"/>
    </location>
</feature>
<dbReference type="InParanoid" id="G0QUF4"/>
<gene>
    <name evidence="2" type="ORF">IMG5_116800</name>
</gene>
<dbReference type="OMA" id="LEVPQCK"/>
<dbReference type="GeneID" id="14907288"/>
<name>G0QUF4_ICHMU</name>
<dbReference type="EMBL" id="GL983911">
    <property type="protein sequence ID" value="EGR31150.1"/>
    <property type="molecule type" value="Genomic_DNA"/>
</dbReference>
<dbReference type="Pfam" id="PF06911">
    <property type="entry name" value="Senescence"/>
    <property type="match status" value="1"/>
</dbReference>
<evidence type="ECO:0000313" key="3">
    <source>
        <dbReference type="Proteomes" id="UP000008983"/>
    </source>
</evidence>
<feature type="non-terminal residue" evidence="2">
    <location>
        <position position="1"/>
    </location>
</feature>
<dbReference type="PANTHER" id="PTHR21068:SF43">
    <property type="entry name" value="SPARTIN"/>
    <property type="match status" value="1"/>
</dbReference>
<dbReference type="GO" id="GO:0005886">
    <property type="term" value="C:plasma membrane"/>
    <property type="evidence" value="ECO:0007669"/>
    <property type="project" value="TreeGrafter"/>
</dbReference>
<dbReference type="PANTHER" id="PTHR21068">
    <property type="entry name" value="SPARTIN"/>
    <property type="match status" value="1"/>
</dbReference>
<dbReference type="InterPro" id="IPR009686">
    <property type="entry name" value="Senescence/spartin_C"/>
</dbReference>